<dbReference type="GO" id="GO:0006450">
    <property type="term" value="P:regulation of translational fidelity"/>
    <property type="evidence" value="ECO:0007669"/>
    <property type="project" value="InterPro"/>
</dbReference>
<reference evidence="2" key="1">
    <citation type="submission" date="2017-09" db="EMBL/GenBank/DDBJ databases">
        <title>Depth-based differentiation of microbial function through sediment-hosted aquifers and enrichment of novel symbionts in the deep terrestrial subsurface.</title>
        <authorList>
            <person name="Probst A.J."/>
            <person name="Ladd B."/>
            <person name="Jarett J.K."/>
            <person name="Geller-Mcgrath D.E."/>
            <person name="Sieber C.M.K."/>
            <person name="Emerson J.B."/>
            <person name="Anantharaman K."/>
            <person name="Thomas B.C."/>
            <person name="Malmstrom R."/>
            <person name="Stieglmeier M."/>
            <person name="Klingl A."/>
            <person name="Woyke T."/>
            <person name="Ryan C.M."/>
            <person name="Banfield J.F."/>
        </authorList>
    </citation>
    <scope>NUCLEOTIDE SEQUENCE [LARGE SCALE GENOMIC DNA]</scope>
</reference>
<sequence length="91" mass="10530">MVSKKEVCHIAKLARIGLKDTEIEKMQKELSLILDYFKNLAEVDISKVKLISDSIFNVTREDKIKTEENIFKLIETAPQKEKGYIKVKSVF</sequence>
<dbReference type="GO" id="GO:0070681">
    <property type="term" value="P:glutaminyl-tRNAGln biosynthesis via transamidation"/>
    <property type="evidence" value="ECO:0007669"/>
    <property type="project" value="TreeGrafter"/>
</dbReference>
<gene>
    <name evidence="1" type="primary">gatC</name>
    <name evidence="1" type="ORF">COS93_02740</name>
</gene>
<dbReference type="PANTHER" id="PTHR15004:SF0">
    <property type="entry name" value="GLUTAMYL-TRNA(GLN) AMIDOTRANSFERASE SUBUNIT C, MITOCHONDRIAL"/>
    <property type="match status" value="1"/>
</dbReference>
<dbReference type="SUPFAM" id="SSF141000">
    <property type="entry name" value="Glu-tRNAGln amidotransferase C subunit"/>
    <property type="match status" value="1"/>
</dbReference>
<dbReference type="EC" id="6.3.5.6" evidence="1"/>
<dbReference type="InterPro" id="IPR003837">
    <property type="entry name" value="GatC"/>
</dbReference>
<protein>
    <submittedName>
        <fullName evidence="1">Asp-tRNA(Asn)/Glu-tRNA(Gln) amidotransferase GatCAB subunit C</fullName>
        <ecNumber evidence="1">6.3.5.6</ecNumber>
        <ecNumber evidence="1">6.3.5.7</ecNumber>
    </submittedName>
</protein>
<name>A0A2M6Z1P9_9BACT</name>
<accession>A0A2M6Z1P9</accession>
<dbReference type="EC" id="6.3.5.7" evidence="1"/>
<dbReference type="GO" id="GO:0016740">
    <property type="term" value="F:transferase activity"/>
    <property type="evidence" value="ECO:0007669"/>
    <property type="project" value="UniProtKB-KW"/>
</dbReference>
<evidence type="ECO:0000313" key="1">
    <source>
        <dbReference type="EMBL" id="PIU46331.1"/>
    </source>
</evidence>
<evidence type="ECO:0000313" key="2">
    <source>
        <dbReference type="Proteomes" id="UP000228777"/>
    </source>
</evidence>
<dbReference type="Pfam" id="PF02686">
    <property type="entry name" value="GatC"/>
    <property type="match status" value="1"/>
</dbReference>
<dbReference type="GO" id="GO:0050567">
    <property type="term" value="F:glutaminyl-tRNA synthase (glutamine-hydrolyzing) activity"/>
    <property type="evidence" value="ECO:0007669"/>
    <property type="project" value="UniProtKB-EC"/>
</dbReference>
<dbReference type="Gene3D" id="1.10.20.60">
    <property type="entry name" value="Glu-tRNAGln amidotransferase C subunit, N-terminal domain"/>
    <property type="match status" value="1"/>
</dbReference>
<dbReference type="AlphaFoldDB" id="A0A2M6Z1P9"/>
<keyword evidence="1" id="KW-0808">Transferase</keyword>
<proteinExistence type="predicted"/>
<dbReference type="PANTHER" id="PTHR15004">
    <property type="entry name" value="GLUTAMYL-TRNA(GLN) AMIDOTRANSFERASE SUBUNIT C, MITOCHONDRIAL"/>
    <property type="match status" value="1"/>
</dbReference>
<dbReference type="EMBL" id="PEWP01000057">
    <property type="protein sequence ID" value="PIU46331.1"/>
    <property type="molecule type" value="Genomic_DNA"/>
</dbReference>
<dbReference type="NCBIfam" id="TIGR00135">
    <property type="entry name" value="gatC"/>
    <property type="match status" value="1"/>
</dbReference>
<dbReference type="InterPro" id="IPR036113">
    <property type="entry name" value="Asp/Glu-ADT_sf_sub_c"/>
</dbReference>
<dbReference type="Proteomes" id="UP000228777">
    <property type="component" value="Unassembled WGS sequence"/>
</dbReference>
<dbReference type="GO" id="GO:0050566">
    <property type="term" value="F:asparaginyl-tRNA synthase (glutamine-hydrolyzing) activity"/>
    <property type="evidence" value="ECO:0007669"/>
    <property type="project" value="UniProtKB-EC"/>
</dbReference>
<comment type="caution">
    <text evidence="1">The sequence shown here is derived from an EMBL/GenBank/DDBJ whole genome shotgun (WGS) entry which is preliminary data.</text>
</comment>
<organism evidence="1 2">
    <name type="scientific">bacterium (Candidatus Gribaldobacteria) CG07_land_8_20_14_0_80_33_18</name>
    <dbReference type="NCBI Taxonomy" id="2014272"/>
    <lineage>
        <taxon>Bacteria</taxon>
        <taxon>Candidatus Gribaldobacteria</taxon>
    </lineage>
</organism>
<keyword evidence="1" id="KW-0436">Ligase</keyword>